<dbReference type="KEGG" id="sof:NCTC11214_00265"/>
<organism evidence="1 2">
    <name type="scientific">Serratia odorifera</name>
    <dbReference type="NCBI Taxonomy" id="618"/>
    <lineage>
        <taxon>Bacteria</taxon>
        <taxon>Pseudomonadati</taxon>
        <taxon>Pseudomonadota</taxon>
        <taxon>Gammaproteobacteria</taxon>
        <taxon>Enterobacterales</taxon>
        <taxon>Yersiniaceae</taxon>
        <taxon>Serratia</taxon>
    </lineage>
</organism>
<name>A0A3S4DSI0_SEROD</name>
<protein>
    <submittedName>
        <fullName evidence="1">Uncharacterized protein</fullName>
    </submittedName>
</protein>
<dbReference type="Proteomes" id="UP000281391">
    <property type="component" value="Chromosome"/>
</dbReference>
<dbReference type="EMBL" id="LR134117">
    <property type="protein sequence ID" value="VDZ51569.1"/>
    <property type="molecule type" value="Genomic_DNA"/>
</dbReference>
<dbReference type="RefSeq" id="WP_004954264.1">
    <property type="nucleotide sequence ID" value="NZ_LR134117.1"/>
</dbReference>
<evidence type="ECO:0000313" key="1">
    <source>
        <dbReference type="EMBL" id="VDZ51569.1"/>
    </source>
</evidence>
<gene>
    <name evidence="1" type="ORF">NCTC11214_00265</name>
</gene>
<reference evidence="1 2" key="1">
    <citation type="submission" date="2018-12" db="EMBL/GenBank/DDBJ databases">
        <authorList>
            <consortium name="Pathogen Informatics"/>
        </authorList>
    </citation>
    <scope>NUCLEOTIDE SEQUENCE [LARGE SCALE GENOMIC DNA]</scope>
    <source>
        <strain evidence="1 2">NCTC11214</strain>
    </source>
</reference>
<dbReference type="AlphaFoldDB" id="A0A3S4DSI0"/>
<sequence>MKELNFDPTDPDKMKLPSGKTCGDCAHIRRCKAIFGHVETDTYCDWSPSRAVFMDKVEVRDASK</sequence>
<evidence type="ECO:0000313" key="2">
    <source>
        <dbReference type="Proteomes" id="UP000281391"/>
    </source>
</evidence>
<proteinExistence type="predicted"/>
<accession>A0A3S4DSI0</accession>